<accession>A0A0U3E915</accession>
<organism evidence="1 2">
    <name type="scientific">Methanobrevibacter millerae</name>
    <dbReference type="NCBI Taxonomy" id="230361"/>
    <lineage>
        <taxon>Archaea</taxon>
        <taxon>Methanobacteriati</taxon>
        <taxon>Methanobacteriota</taxon>
        <taxon>Methanomada group</taxon>
        <taxon>Methanobacteria</taxon>
        <taxon>Methanobacteriales</taxon>
        <taxon>Methanobacteriaceae</taxon>
        <taxon>Methanobrevibacter</taxon>
    </lineage>
</organism>
<dbReference type="Proteomes" id="UP000067738">
    <property type="component" value="Chromosome"/>
</dbReference>
<proteinExistence type="predicted"/>
<dbReference type="Gene3D" id="2.60.40.10">
    <property type="entry name" value="Immunoglobulins"/>
    <property type="match status" value="2"/>
</dbReference>
<dbReference type="InterPro" id="IPR013783">
    <property type="entry name" value="Ig-like_fold"/>
</dbReference>
<dbReference type="EMBL" id="CP011266">
    <property type="protein sequence ID" value="ALT67921.1"/>
    <property type="molecule type" value="Genomic_DNA"/>
</dbReference>
<keyword evidence="2" id="KW-1185">Reference proteome</keyword>
<evidence type="ECO:0000313" key="2">
    <source>
        <dbReference type="Proteomes" id="UP000067738"/>
    </source>
</evidence>
<reference evidence="1 2" key="1">
    <citation type="submission" date="2015-04" db="EMBL/GenBank/DDBJ databases">
        <title>The complete genome sequence of the rumen methanogen Methanobrevibacter millerae SM9.</title>
        <authorList>
            <person name="Leahy S.C."/>
            <person name="Kelly W.J."/>
            <person name="Pacheco D.M."/>
            <person name="Li D."/>
            <person name="Altermann E."/>
            <person name="Attwood G.T."/>
        </authorList>
    </citation>
    <scope>NUCLEOTIDE SEQUENCE [LARGE SCALE GENOMIC DNA]</scope>
    <source>
        <strain evidence="1 2">SM9</strain>
    </source>
</reference>
<dbReference type="RefSeq" id="WP_058738285.1">
    <property type="nucleotide sequence ID" value="NZ_CP011266.1"/>
</dbReference>
<dbReference type="KEGG" id="mmil:sm9_0112"/>
<dbReference type="SUPFAM" id="SSF49373">
    <property type="entry name" value="Invasin/intimin cell-adhesion fragments"/>
    <property type="match status" value="2"/>
</dbReference>
<name>A0A0U3E915_9EURY</name>
<evidence type="ECO:0000313" key="1">
    <source>
        <dbReference type="EMBL" id="ALT67921.1"/>
    </source>
</evidence>
<protein>
    <submittedName>
        <fullName evidence="1">Adhesin-like protein</fullName>
    </submittedName>
</protein>
<dbReference type="PATRIC" id="fig|230361.4.peg.113"/>
<dbReference type="OrthoDB" id="78425at2157"/>
<dbReference type="AlphaFoldDB" id="A0A0U3E915"/>
<dbReference type="InterPro" id="IPR008964">
    <property type="entry name" value="Invasin/intimin_cell_adhesion"/>
</dbReference>
<dbReference type="GeneID" id="26735092"/>
<dbReference type="SMART" id="SM00710">
    <property type="entry name" value="PbH1"/>
    <property type="match status" value="11"/>
</dbReference>
<dbReference type="InterPro" id="IPR006626">
    <property type="entry name" value="PbH1"/>
</dbReference>
<gene>
    <name evidence="1" type="ORF">sm9_0112</name>
</gene>
<sequence>MKYRYLSIFLLVLVLSIGAVCAQDNVTDVDLISQSSNDVISVDSNIDIKQANESSTQEEIHINDANYADYFDEDGKMNSNISDGSILYIGDVTNKTFIVDKVVTISPDNTSNIIDSKFSFVDGSDMSLINGLTFNNADIGAITVNNASDILISNNIININAAGNVTEFAILAQVAKNLIVSSNEIYFTGKTDGYAPANAVRVTESDNAVIDDNILEINIPSCPVGWTEIPAGSGNWVSSPISEGVVISNSNNISFRKNTVKLNATDVIGDYDTIYVVDINDCSDAIVADSEITANGHSYIYGLIISGDNFNVTNNTISTISDTYYADGIDVEGPATGIVESNVVTVSAPASAYGIYAAMSNGNVSVDYKDNIINADAYAAFGMEMSGIISDVLNNVITVQGNYTTGIATRITDVNIAENNITAKGSGKGNESIWDGFGVQNVGIKTIDNNAIIVNNTINSNDNGVSASRANLTVGSNTLDVVDTGSDDSYGIYVVESSNVEIDENDITYEGHTNGTFVNNAMYIGDSAIYEVSGNNFNITIPSAPVNWVEIPAGSWNYVRIASSEGIVFNNDTGLKFNDNKIDLTASEAIGDYDTIYVIDSNCDDAVISGNDVFANGKSYIYGLIISGENLNVSNNDITSISDTYYANAIDVEGPASGSFDNNNFTAISPVVAYGIYSSMSGSDVNATYHNNIIRGEADIIYGMELAGTNETVTENTIELDGNKTMGIAGKSSTLNIANNEIKALGKNLGNTTLWESFEPETVGVKIIGGNATVYGNNIKSNGTSAVNVTTTNASVTYNYLVSNESFGDASVYFDGNATVHDNLPDYDAFLETEDVIMYYKNGTRFIANLVNFYGEPLANMTITFTINGVDYNRTTDENGTASMAINLPSGEYEVITTFDPGYNKTPTVNSNSLTVLTTVFGDDLVKVYRNESQYYATFVDGQGNPLASGTEVKFNINGVWYNRKITENGTAKLNINLPQGEYIITAVNPENGEMHTNNITVLSSITDNADLVKYYKNDSQYVVTVLGSDGNPVGAGENVTFNINGVMYTRQTNASGQAKLNINLQPGNYTITAEYNGCKVSNNIEVLPVLRANDLVKKYGVSDQFIAYLVDGQGKPFEGQNVTFNINGVFYNRLTDSDGRAILNIKLGAAMDTYIITSSYNGSSISNKISVIP</sequence>